<dbReference type="EMBL" id="BFAD01000001">
    <property type="protein sequence ID" value="GBE77518.1"/>
    <property type="molecule type" value="Genomic_DNA"/>
</dbReference>
<reference evidence="2 3" key="1">
    <citation type="journal article" date="2018" name="Sci. Rep.">
        <title>Genome sequence of the cauliflower mushroom Sparassis crispa (Hanabiratake) and its association with beneficial usage.</title>
        <authorList>
            <person name="Kiyama R."/>
            <person name="Furutani Y."/>
            <person name="Kawaguchi K."/>
            <person name="Nakanishi T."/>
        </authorList>
    </citation>
    <scope>NUCLEOTIDE SEQUENCE [LARGE SCALE GENOMIC DNA]</scope>
</reference>
<keyword evidence="3" id="KW-1185">Reference proteome</keyword>
<name>A0A401G5S9_9APHY</name>
<dbReference type="RefSeq" id="XP_027608431.1">
    <property type="nucleotide sequence ID" value="XM_027752630.1"/>
</dbReference>
<feature type="signal peptide" evidence="1">
    <location>
        <begin position="1"/>
        <end position="17"/>
    </location>
</feature>
<feature type="chain" id="PRO_5019204698" evidence="1">
    <location>
        <begin position="18"/>
        <end position="87"/>
    </location>
</feature>
<accession>A0A401G5S9</accession>
<dbReference type="GeneID" id="38774435"/>
<organism evidence="2 3">
    <name type="scientific">Sparassis crispa</name>
    <dbReference type="NCBI Taxonomy" id="139825"/>
    <lineage>
        <taxon>Eukaryota</taxon>
        <taxon>Fungi</taxon>
        <taxon>Dikarya</taxon>
        <taxon>Basidiomycota</taxon>
        <taxon>Agaricomycotina</taxon>
        <taxon>Agaricomycetes</taxon>
        <taxon>Polyporales</taxon>
        <taxon>Sparassidaceae</taxon>
        <taxon>Sparassis</taxon>
    </lineage>
</organism>
<comment type="caution">
    <text evidence="2">The sequence shown here is derived from an EMBL/GenBank/DDBJ whole genome shotgun (WGS) entry which is preliminary data.</text>
</comment>
<protein>
    <submittedName>
        <fullName evidence="2">Uncharacterized protein</fullName>
    </submittedName>
</protein>
<gene>
    <name evidence="2" type="ORF">SCP_0103930</name>
</gene>
<keyword evidence="1" id="KW-0732">Signal</keyword>
<dbReference type="Proteomes" id="UP000287166">
    <property type="component" value="Unassembled WGS sequence"/>
</dbReference>
<dbReference type="InParanoid" id="A0A401G5S9"/>
<evidence type="ECO:0000313" key="3">
    <source>
        <dbReference type="Proteomes" id="UP000287166"/>
    </source>
</evidence>
<proteinExistence type="predicted"/>
<dbReference type="AlphaFoldDB" id="A0A401G5S9"/>
<evidence type="ECO:0000256" key="1">
    <source>
        <dbReference type="SAM" id="SignalP"/>
    </source>
</evidence>
<evidence type="ECO:0000313" key="2">
    <source>
        <dbReference type="EMBL" id="GBE77518.1"/>
    </source>
</evidence>
<sequence>MLVFLLFYTRFSEPTIAWKDPPEDGADLYVVLGTSTLSPSGGGRNQLAPHPSFTKTQGVLLPSAVRELVASLYRGCSDVPVQFWRDH</sequence>